<dbReference type="PANTHER" id="PTHR43739:SF5">
    <property type="entry name" value="EXO-ALPHA-SIALIDASE"/>
    <property type="match status" value="1"/>
</dbReference>
<dbReference type="RefSeq" id="WP_105001866.1">
    <property type="nucleotide sequence ID" value="NZ_MQVX01000001.1"/>
</dbReference>
<dbReference type="InterPro" id="IPR052025">
    <property type="entry name" value="Xyloglucanase_GH74"/>
</dbReference>
<dbReference type="SUPFAM" id="SSF50939">
    <property type="entry name" value="Sialidases"/>
    <property type="match status" value="1"/>
</dbReference>
<reference evidence="3" key="1">
    <citation type="submission" date="2016-11" db="EMBL/GenBank/DDBJ databases">
        <title>Trade-off between light-utilization and light-protection in marine flavobacteria.</title>
        <authorList>
            <person name="Kumagai Y."/>
            <person name="Yoshizawa S."/>
            <person name="Kogure K."/>
        </authorList>
    </citation>
    <scope>NUCLEOTIDE SEQUENCE [LARGE SCALE GENOMIC DNA]</scope>
    <source>
        <strain evidence="3">SG-18</strain>
    </source>
</reference>
<name>A0A2S7T963_9FLAO</name>
<protein>
    <submittedName>
        <fullName evidence="2">Glycosyl hydrolase</fullName>
    </submittedName>
</protein>
<dbReference type="GO" id="GO:0016787">
    <property type="term" value="F:hydrolase activity"/>
    <property type="evidence" value="ECO:0007669"/>
    <property type="project" value="UniProtKB-KW"/>
</dbReference>
<evidence type="ECO:0000256" key="1">
    <source>
        <dbReference type="SAM" id="SignalP"/>
    </source>
</evidence>
<dbReference type="Gene3D" id="2.130.10.10">
    <property type="entry name" value="YVTN repeat-like/Quinoprotein amine dehydrogenase"/>
    <property type="match status" value="4"/>
</dbReference>
<proteinExistence type="predicted"/>
<organism evidence="2 3">
    <name type="scientific">Aureicoccus marinus</name>
    <dbReference type="NCBI Taxonomy" id="754435"/>
    <lineage>
        <taxon>Bacteria</taxon>
        <taxon>Pseudomonadati</taxon>
        <taxon>Bacteroidota</taxon>
        <taxon>Flavobacteriia</taxon>
        <taxon>Flavobacteriales</taxon>
        <taxon>Flavobacteriaceae</taxon>
        <taxon>Aureicoccus</taxon>
    </lineage>
</organism>
<dbReference type="AlphaFoldDB" id="A0A2S7T963"/>
<keyword evidence="2" id="KW-0378">Hydrolase</keyword>
<comment type="caution">
    <text evidence="2">The sequence shown here is derived from an EMBL/GenBank/DDBJ whole genome shotgun (WGS) entry which is preliminary data.</text>
</comment>
<gene>
    <name evidence="2" type="ORF">BST99_11060</name>
</gene>
<accession>A0A2S7T963</accession>
<dbReference type="OrthoDB" id="9757809at2"/>
<dbReference type="GO" id="GO:0010411">
    <property type="term" value="P:xyloglucan metabolic process"/>
    <property type="evidence" value="ECO:0007669"/>
    <property type="project" value="TreeGrafter"/>
</dbReference>
<dbReference type="InterPro" id="IPR015943">
    <property type="entry name" value="WD40/YVTN_repeat-like_dom_sf"/>
</dbReference>
<dbReference type="Proteomes" id="UP000239366">
    <property type="component" value="Unassembled WGS sequence"/>
</dbReference>
<dbReference type="SUPFAM" id="SSF110296">
    <property type="entry name" value="Oligoxyloglucan reducing end-specific cellobiohydrolase"/>
    <property type="match status" value="1"/>
</dbReference>
<evidence type="ECO:0000313" key="3">
    <source>
        <dbReference type="Proteomes" id="UP000239366"/>
    </source>
</evidence>
<feature type="chain" id="PRO_5015411372" evidence="1">
    <location>
        <begin position="21"/>
        <end position="953"/>
    </location>
</feature>
<feature type="signal peptide" evidence="1">
    <location>
        <begin position="1"/>
        <end position="20"/>
    </location>
</feature>
<keyword evidence="1" id="KW-0732">Signal</keyword>
<dbReference type="PANTHER" id="PTHR43739">
    <property type="entry name" value="XYLOGLUCANASE (EUROFUNG)"/>
    <property type="match status" value="1"/>
</dbReference>
<dbReference type="CDD" id="cd15482">
    <property type="entry name" value="Sialidase_non-viral"/>
    <property type="match status" value="2"/>
</dbReference>
<keyword evidence="3" id="KW-1185">Reference proteome</keyword>
<dbReference type="InterPro" id="IPR036278">
    <property type="entry name" value="Sialidase_sf"/>
</dbReference>
<sequence length="953" mass="106435">MRTFLFVAICLSFALGTAQNANDNFPTSTPALEWLEANQNRDFRHNTSLLKNMELQLIGPSVMSGRVVDIAVNPERPTEFYVAYASGGLWLTKDNGISFDPVMDNAPTQNIGDIAVDWKNNVIWVGTGENNSSRSSYAGMGLLRSDDGGESWEFRGLPDAHHIGRIVLNPENPDELVVGVMGHLYSPNKERGIFRSTNGGKNWTQSLFVSNESGVIDLAMEPGNFQVLYAATWEKDRKAWNFSGNGNGSSIYKSTNAGQTWERISKPDSGFPTGEGVGRIGLAVYDARTLYAVVDNQFRRPADKKKNKKEGLVKEDFRSMSKSNFLKLEDKELNDFLKNNGFQEKYRAANVKQMVREGSVQPADLVSYLEDANSLLFDTPVIGAEVYRSDDGGMSWYKTHQDFIDDLFYSYGYYFAQVRVDPQNKERIYLAGVPLIASDDGGKTYYSISKENVHADHHALWINPKQSGHLINGNDGGINISYTNGDHWMKNNSPSVGQFYAINVDNESPYNVYGGLQDNGVWKASHTAREDSRWHQSGQNPWTSIMGGDGMQVEIDPRNSNIVFTGFQFGNYFRLNLENGKRKRLQIKHELGESPYRFNWQTPIRLSKHNPDVVYFGGNKLHRSLDRGDSWTTISEDLTRGGRKGNVAYGTLTTISESPFVFGRLYTGSDDGKVYTSPDGGYSWQDISAGLPKEYWISEVTASKHKPERVYVTVNGYRWDDFAAHVYRSDNYGKSWTAIHQGLPLGSVNALVEDPVNEDLLFVGTDIGLFGSLDGGKSWNQMSNGLPAVAVHDLVIQEEAADLVVGTHGRSIYRLPIASLQKHGKTNGKSVHLFAPESVRFSRNWGNSWSQWGKAFEPSSAMMYFSSAPQSVQLQVTAENGSLVYEDKLDTDKGYNVFNYALTFSESGYKNWRKAKGDEVDEAKNGLRYLPKGDYTVKLIQGKASSTAELKIK</sequence>
<dbReference type="EMBL" id="MQVX01000001">
    <property type="protein sequence ID" value="PQJ16194.1"/>
    <property type="molecule type" value="Genomic_DNA"/>
</dbReference>
<evidence type="ECO:0000313" key="2">
    <source>
        <dbReference type="EMBL" id="PQJ16194.1"/>
    </source>
</evidence>